<dbReference type="EMBL" id="OOIL02000780">
    <property type="protein sequence ID" value="VFQ69422.1"/>
    <property type="molecule type" value="Genomic_DNA"/>
</dbReference>
<feature type="region of interest" description="Disordered" evidence="1">
    <location>
        <begin position="40"/>
        <end position="108"/>
    </location>
</feature>
<dbReference type="OrthoDB" id="1301803at2759"/>
<dbReference type="AlphaFoldDB" id="A0A484L0Q2"/>
<dbReference type="Proteomes" id="UP000595140">
    <property type="component" value="Unassembled WGS sequence"/>
</dbReference>
<organism evidence="2 3">
    <name type="scientific">Cuscuta campestris</name>
    <dbReference type="NCBI Taxonomy" id="132261"/>
    <lineage>
        <taxon>Eukaryota</taxon>
        <taxon>Viridiplantae</taxon>
        <taxon>Streptophyta</taxon>
        <taxon>Embryophyta</taxon>
        <taxon>Tracheophyta</taxon>
        <taxon>Spermatophyta</taxon>
        <taxon>Magnoliopsida</taxon>
        <taxon>eudicotyledons</taxon>
        <taxon>Gunneridae</taxon>
        <taxon>Pentapetalae</taxon>
        <taxon>asterids</taxon>
        <taxon>lamiids</taxon>
        <taxon>Solanales</taxon>
        <taxon>Convolvulaceae</taxon>
        <taxon>Cuscuteae</taxon>
        <taxon>Cuscuta</taxon>
        <taxon>Cuscuta subgen. Grammica</taxon>
        <taxon>Cuscuta sect. Cleistogrammica</taxon>
    </lineage>
</organism>
<evidence type="ECO:0000313" key="2">
    <source>
        <dbReference type="EMBL" id="VFQ69422.1"/>
    </source>
</evidence>
<dbReference type="PANTHER" id="PTHR37614">
    <property type="entry name" value="OS02G0121400 PROTEIN"/>
    <property type="match status" value="1"/>
</dbReference>
<name>A0A484L0Q2_9ASTE</name>
<keyword evidence="3" id="KW-1185">Reference proteome</keyword>
<sequence>MNQIPTDFPDAEEIEVARILLDFPILFRKPKPLCGWGCKRRRSNWNSPADNEHHSQAPDPPPPRAIIPGGTDLPARKRVKSGEGLSPVTPLSFPSESDDKPSRAHSKKRLQKIEELNRNLDELIKCREMRVGKLEAMMAFYNHQKAYNLKLRARKHELQLWSASKKRGEVCETSVGPNTSVVQQQKKHYQCVMGQGLQTGPMQGLSESQIRPGLFEHRRVGPGGMLGLNVSAQFLGGPAQPLDLARRMEGDKKARYAEARRSRMIKNSLKKKKKIRHSGSRVITLPHRRQ</sequence>
<evidence type="ECO:0000256" key="1">
    <source>
        <dbReference type="SAM" id="MobiDB-lite"/>
    </source>
</evidence>
<dbReference type="PANTHER" id="PTHR37614:SF2">
    <property type="entry name" value="OS02G0121400 PROTEIN"/>
    <property type="match status" value="1"/>
</dbReference>
<proteinExistence type="predicted"/>
<reference evidence="2 3" key="1">
    <citation type="submission" date="2018-04" db="EMBL/GenBank/DDBJ databases">
        <authorList>
            <person name="Vogel A."/>
        </authorList>
    </citation>
    <scope>NUCLEOTIDE SEQUENCE [LARGE SCALE GENOMIC DNA]</scope>
</reference>
<gene>
    <name evidence="2" type="ORF">CCAM_LOCUS11198</name>
</gene>
<evidence type="ECO:0000313" key="3">
    <source>
        <dbReference type="Proteomes" id="UP000595140"/>
    </source>
</evidence>
<accession>A0A484L0Q2</accession>
<protein>
    <submittedName>
        <fullName evidence="2">Uncharacterized protein</fullName>
    </submittedName>
</protein>